<evidence type="ECO:0008006" key="7">
    <source>
        <dbReference type="Google" id="ProtNLM"/>
    </source>
</evidence>
<organism evidence="5 6">
    <name type="scientific">Candidatus Vogelbacteria bacterium RIFOXYD1_FULL_51_18</name>
    <dbReference type="NCBI Taxonomy" id="1802440"/>
    <lineage>
        <taxon>Bacteria</taxon>
        <taxon>Candidatus Vogeliibacteriota</taxon>
    </lineage>
</organism>
<dbReference type="AlphaFoldDB" id="A0A1G2QIQ1"/>
<dbReference type="InterPro" id="IPR008201">
    <property type="entry name" value="HepT-like"/>
</dbReference>
<dbReference type="GO" id="GO:0004540">
    <property type="term" value="F:RNA nuclease activity"/>
    <property type="evidence" value="ECO:0007669"/>
    <property type="project" value="InterPro"/>
</dbReference>
<dbReference type="NCBIfam" id="NF047751">
    <property type="entry name" value="HepT_toxin"/>
    <property type="match status" value="1"/>
</dbReference>
<comment type="caution">
    <text evidence="5">The sequence shown here is derived from an EMBL/GenBank/DDBJ whole genome shotgun (WGS) entry which is preliminary data.</text>
</comment>
<dbReference type="Pfam" id="PF01934">
    <property type="entry name" value="HepT-like"/>
    <property type="match status" value="1"/>
</dbReference>
<dbReference type="Gene3D" id="1.20.120.580">
    <property type="entry name" value="bsu32300-like"/>
    <property type="match status" value="1"/>
</dbReference>
<dbReference type="InterPro" id="IPR052379">
    <property type="entry name" value="Type_VII_TA_RNase"/>
</dbReference>
<comment type="similarity">
    <text evidence="4">Belongs to the HepT RNase toxin family.</text>
</comment>
<dbReference type="Proteomes" id="UP000177090">
    <property type="component" value="Unassembled WGS sequence"/>
</dbReference>
<name>A0A1G2QIQ1_9BACT</name>
<evidence type="ECO:0000313" key="6">
    <source>
        <dbReference type="Proteomes" id="UP000177090"/>
    </source>
</evidence>
<dbReference type="PANTHER" id="PTHR33397:SF3">
    <property type="entry name" value="MRNA NUCLEASE HEPT"/>
    <property type="match status" value="1"/>
</dbReference>
<dbReference type="PANTHER" id="PTHR33397">
    <property type="entry name" value="UPF0331 PROTEIN YUTE"/>
    <property type="match status" value="1"/>
</dbReference>
<dbReference type="GO" id="GO:0016787">
    <property type="term" value="F:hydrolase activity"/>
    <property type="evidence" value="ECO:0007669"/>
    <property type="project" value="UniProtKB-KW"/>
</dbReference>
<keyword evidence="1" id="KW-1277">Toxin-antitoxin system</keyword>
<dbReference type="STRING" id="1802440.A2569_02055"/>
<sequence length="151" mass="17177">MGTQPLNKAKVVDLIADIEAGIAELRAVTDMSREQFIADKKTYALAEHYLRRTLEGILTIGTHIASRLNGKARDYQEIIMLLGEHGIITVDFAERNKKLAGYRNRLVHLYWEVTAQEMYDVIRAHVPDLDFFVQTFKSVVKDPGRFGLSVE</sequence>
<evidence type="ECO:0000256" key="2">
    <source>
        <dbReference type="ARBA" id="ARBA00022722"/>
    </source>
</evidence>
<keyword evidence="2" id="KW-0540">Nuclease</keyword>
<gene>
    <name evidence="5" type="ORF">A2569_02055</name>
</gene>
<dbReference type="InterPro" id="IPR037038">
    <property type="entry name" value="HepT-like_sf"/>
</dbReference>
<protein>
    <recommendedName>
        <fullName evidence="7">DUF86 domain-containing protein</fullName>
    </recommendedName>
</protein>
<reference evidence="5 6" key="1">
    <citation type="journal article" date="2016" name="Nat. Commun.">
        <title>Thousands of microbial genomes shed light on interconnected biogeochemical processes in an aquifer system.</title>
        <authorList>
            <person name="Anantharaman K."/>
            <person name="Brown C.T."/>
            <person name="Hug L.A."/>
            <person name="Sharon I."/>
            <person name="Castelle C.J."/>
            <person name="Probst A.J."/>
            <person name="Thomas B.C."/>
            <person name="Singh A."/>
            <person name="Wilkins M.J."/>
            <person name="Karaoz U."/>
            <person name="Brodie E.L."/>
            <person name="Williams K.H."/>
            <person name="Hubbard S.S."/>
            <person name="Banfield J.F."/>
        </authorList>
    </citation>
    <scope>NUCLEOTIDE SEQUENCE [LARGE SCALE GENOMIC DNA]</scope>
</reference>
<evidence type="ECO:0000256" key="3">
    <source>
        <dbReference type="ARBA" id="ARBA00022801"/>
    </source>
</evidence>
<dbReference type="GO" id="GO:0110001">
    <property type="term" value="C:toxin-antitoxin complex"/>
    <property type="evidence" value="ECO:0007669"/>
    <property type="project" value="InterPro"/>
</dbReference>
<accession>A0A1G2QIQ1</accession>
<evidence type="ECO:0000256" key="4">
    <source>
        <dbReference type="ARBA" id="ARBA00024207"/>
    </source>
</evidence>
<keyword evidence="3" id="KW-0378">Hydrolase</keyword>
<proteinExistence type="inferred from homology"/>
<evidence type="ECO:0000313" key="5">
    <source>
        <dbReference type="EMBL" id="OHA60534.1"/>
    </source>
</evidence>
<dbReference type="EMBL" id="MHTL01000012">
    <property type="protein sequence ID" value="OHA60534.1"/>
    <property type="molecule type" value="Genomic_DNA"/>
</dbReference>
<evidence type="ECO:0000256" key="1">
    <source>
        <dbReference type="ARBA" id="ARBA00022649"/>
    </source>
</evidence>